<dbReference type="GO" id="GO:0005886">
    <property type="term" value="C:plasma membrane"/>
    <property type="evidence" value="ECO:0007669"/>
    <property type="project" value="UniProtKB-SubCell"/>
</dbReference>
<proteinExistence type="predicted"/>
<gene>
    <name evidence="7" type="ORF">SAY89_05295</name>
</gene>
<feature type="transmembrane region" description="Helical" evidence="6">
    <location>
        <begin position="44"/>
        <end position="66"/>
    </location>
</feature>
<keyword evidence="3 6" id="KW-0812">Transmembrane</keyword>
<feature type="transmembrane region" description="Helical" evidence="6">
    <location>
        <begin position="189"/>
        <end position="207"/>
    </location>
</feature>
<evidence type="ECO:0000256" key="5">
    <source>
        <dbReference type="ARBA" id="ARBA00023136"/>
    </source>
</evidence>
<feature type="transmembrane region" description="Helical" evidence="6">
    <location>
        <begin position="72"/>
        <end position="92"/>
    </location>
</feature>
<dbReference type="InterPro" id="IPR001123">
    <property type="entry name" value="LeuE-type"/>
</dbReference>
<name>A0AAF0ZJW2_9CHRO</name>
<evidence type="ECO:0000256" key="2">
    <source>
        <dbReference type="ARBA" id="ARBA00022475"/>
    </source>
</evidence>
<evidence type="ECO:0000256" key="6">
    <source>
        <dbReference type="SAM" id="Phobius"/>
    </source>
</evidence>
<feature type="transmembrane region" description="Helical" evidence="6">
    <location>
        <begin position="12"/>
        <end position="32"/>
    </location>
</feature>
<accession>A0AAF0ZJW2</accession>
<comment type="subcellular location">
    <subcellularLocation>
        <location evidence="1">Cell membrane</location>
        <topology evidence="1">Multi-pass membrane protein</topology>
    </subcellularLocation>
</comment>
<organism evidence="7">
    <name type="scientific">Cyanobacterium aponinum AL20115</name>
    <dbReference type="NCBI Taxonomy" id="3090662"/>
    <lineage>
        <taxon>Bacteria</taxon>
        <taxon>Bacillati</taxon>
        <taxon>Cyanobacteriota</taxon>
        <taxon>Cyanophyceae</taxon>
        <taxon>Oscillatoriophycideae</taxon>
        <taxon>Chroococcales</taxon>
        <taxon>Geminocystaceae</taxon>
        <taxon>Cyanobacterium</taxon>
    </lineage>
</organism>
<evidence type="ECO:0000256" key="4">
    <source>
        <dbReference type="ARBA" id="ARBA00022989"/>
    </source>
</evidence>
<feature type="transmembrane region" description="Helical" evidence="6">
    <location>
        <begin position="153"/>
        <end position="173"/>
    </location>
</feature>
<dbReference type="AlphaFoldDB" id="A0AAF0ZJW2"/>
<evidence type="ECO:0000256" key="3">
    <source>
        <dbReference type="ARBA" id="ARBA00022692"/>
    </source>
</evidence>
<keyword evidence="2" id="KW-1003">Cell membrane</keyword>
<protein>
    <submittedName>
        <fullName evidence="7">LysE family translocator</fullName>
    </submittedName>
</protein>
<dbReference type="PANTHER" id="PTHR30086">
    <property type="entry name" value="ARGININE EXPORTER PROTEIN ARGO"/>
    <property type="match status" value="1"/>
</dbReference>
<sequence length="209" mass="23076">MMNISLTFSSAIALFTAMVILASIPSMSVLTVSTRTITHGLTHGIWTTMGIVSGDILFLIVAIYGLSIFAGINIFFSLIKYIGALYLLWLGLSLWKKTPVNQILVKSNEKSSFIASFLMGFVITTADLKAILFYLSFLPAFLDLSSVSLMDTFIIILITIIAVGGIKFIYAFFSYKTGSVLKKNNNFKYINYVAGTMMIAIAFFLLFKT</sequence>
<dbReference type="GO" id="GO:0015171">
    <property type="term" value="F:amino acid transmembrane transporter activity"/>
    <property type="evidence" value="ECO:0007669"/>
    <property type="project" value="TreeGrafter"/>
</dbReference>
<dbReference type="RefSeq" id="WP_320001998.1">
    <property type="nucleotide sequence ID" value="NZ_CP138348.1"/>
</dbReference>
<dbReference type="PANTHER" id="PTHR30086:SF20">
    <property type="entry name" value="ARGININE EXPORTER PROTEIN ARGO-RELATED"/>
    <property type="match status" value="1"/>
</dbReference>
<feature type="transmembrane region" description="Helical" evidence="6">
    <location>
        <begin position="113"/>
        <end position="141"/>
    </location>
</feature>
<reference evidence="7" key="1">
    <citation type="submission" date="2023-11" db="EMBL/GenBank/DDBJ databases">
        <title>Genome sequence of Cyanobacterium aponinum BCRC AL20115.</title>
        <authorList>
            <person name="Chang H.-Y."/>
            <person name="Lin K.-M."/>
            <person name="Hsueh H.-T."/>
            <person name="Chu H.-A."/>
            <person name="Kuo C.-H."/>
        </authorList>
    </citation>
    <scope>NUCLEOTIDE SEQUENCE</scope>
    <source>
        <strain evidence="7">AL20115</strain>
    </source>
</reference>
<evidence type="ECO:0000313" key="7">
    <source>
        <dbReference type="EMBL" id="WPF89687.1"/>
    </source>
</evidence>
<dbReference type="EMBL" id="CP138348">
    <property type="protein sequence ID" value="WPF89687.1"/>
    <property type="molecule type" value="Genomic_DNA"/>
</dbReference>
<keyword evidence="5 6" id="KW-0472">Membrane</keyword>
<keyword evidence="4 6" id="KW-1133">Transmembrane helix</keyword>
<evidence type="ECO:0000256" key="1">
    <source>
        <dbReference type="ARBA" id="ARBA00004651"/>
    </source>
</evidence>
<dbReference type="Pfam" id="PF01810">
    <property type="entry name" value="LysE"/>
    <property type="match status" value="1"/>
</dbReference>